<organism evidence="1 2">
    <name type="scientific">Virgibacillus byunsanensis</name>
    <dbReference type="NCBI Taxonomy" id="570945"/>
    <lineage>
        <taxon>Bacteria</taxon>
        <taxon>Bacillati</taxon>
        <taxon>Bacillota</taxon>
        <taxon>Bacilli</taxon>
        <taxon>Bacillales</taxon>
        <taxon>Bacillaceae</taxon>
        <taxon>Virgibacillus</taxon>
    </lineage>
</organism>
<dbReference type="Proteomes" id="UP001597040">
    <property type="component" value="Unassembled WGS sequence"/>
</dbReference>
<dbReference type="RefSeq" id="WP_390359147.1">
    <property type="nucleotide sequence ID" value="NZ_JBHTKJ010000007.1"/>
</dbReference>
<evidence type="ECO:0000313" key="1">
    <source>
        <dbReference type="EMBL" id="MFD1037249.1"/>
    </source>
</evidence>
<accession>A0ABW3LIC4</accession>
<gene>
    <name evidence="1" type="ORF">ACFQ3N_02265</name>
</gene>
<protein>
    <submittedName>
        <fullName evidence="1">Uncharacterized protein</fullName>
    </submittedName>
</protein>
<evidence type="ECO:0000313" key="2">
    <source>
        <dbReference type="Proteomes" id="UP001597040"/>
    </source>
</evidence>
<proteinExistence type="predicted"/>
<dbReference type="EMBL" id="JBHTKJ010000007">
    <property type="protein sequence ID" value="MFD1037249.1"/>
    <property type="molecule type" value="Genomic_DNA"/>
</dbReference>
<sequence>MLVKQEQVKVQSGLRDQVAERDEVAKLKKIRANYSETRQNIEQIQIDGKGKEEKGGLLLHCTRGRADKAIGDAKEALEY</sequence>
<comment type="caution">
    <text evidence="1">The sequence shown here is derived from an EMBL/GenBank/DDBJ whole genome shotgun (WGS) entry which is preliminary data.</text>
</comment>
<keyword evidence="2" id="KW-1185">Reference proteome</keyword>
<name>A0ABW3LIC4_9BACI</name>
<reference evidence="2" key="1">
    <citation type="journal article" date="2019" name="Int. J. Syst. Evol. Microbiol.">
        <title>The Global Catalogue of Microorganisms (GCM) 10K type strain sequencing project: providing services to taxonomists for standard genome sequencing and annotation.</title>
        <authorList>
            <consortium name="The Broad Institute Genomics Platform"/>
            <consortium name="The Broad Institute Genome Sequencing Center for Infectious Disease"/>
            <person name="Wu L."/>
            <person name="Ma J."/>
        </authorList>
    </citation>
    <scope>NUCLEOTIDE SEQUENCE [LARGE SCALE GENOMIC DNA]</scope>
    <source>
        <strain evidence="2">CCUG 56754</strain>
    </source>
</reference>